<sequence length="100" mass="11423">MKQKMEGILCKLEIEKAYDHVNWGYLLNVLENMGFGLKWIKWIKFCISSVKFSVLINGAPTRFFASQRGLRGHKQIGQNQKEVPIAGKQGQEKLQSGKVE</sequence>
<evidence type="ECO:0000256" key="1">
    <source>
        <dbReference type="SAM" id="MobiDB-lite"/>
    </source>
</evidence>
<accession>A0AAF0UC15</accession>
<reference evidence="2" key="1">
    <citation type="submission" date="2023-08" db="EMBL/GenBank/DDBJ databases">
        <title>A de novo genome assembly of Solanum verrucosum Schlechtendal, a Mexican diploid species geographically isolated from the other diploid A-genome species in potato relatives.</title>
        <authorList>
            <person name="Hosaka K."/>
        </authorList>
    </citation>
    <scope>NUCLEOTIDE SEQUENCE</scope>
    <source>
        <tissue evidence="2">Young leaves</tissue>
    </source>
</reference>
<organism evidence="2 3">
    <name type="scientific">Solanum verrucosum</name>
    <dbReference type="NCBI Taxonomy" id="315347"/>
    <lineage>
        <taxon>Eukaryota</taxon>
        <taxon>Viridiplantae</taxon>
        <taxon>Streptophyta</taxon>
        <taxon>Embryophyta</taxon>
        <taxon>Tracheophyta</taxon>
        <taxon>Spermatophyta</taxon>
        <taxon>Magnoliopsida</taxon>
        <taxon>eudicotyledons</taxon>
        <taxon>Gunneridae</taxon>
        <taxon>Pentapetalae</taxon>
        <taxon>asterids</taxon>
        <taxon>lamiids</taxon>
        <taxon>Solanales</taxon>
        <taxon>Solanaceae</taxon>
        <taxon>Solanoideae</taxon>
        <taxon>Solaneae</taxon>
        <taxon>Solanum</taxon>
    </lineage>
</organism>
<gene>
    <name evidence="2" type="ORF">MTR67_036429</name>
</gene>
<evidence type="ECO:0000313" key="2">
    <source>
        <dbReference type="EMBL" id="WMV43044.1"/>
    </source>
</evidence>
<feature type="region of interest" description="Disordered" evidence="1">
    <location>
        <begin position="75"/>
        <end position="100"/>
    </location>
</feature>
<protein>
    <recommendedName>
        <fullName evidence="4">Reverse transcriptase domain-containing protein</fullName>
    </recommendedName>
</protein>
<evidence type="ECO:0008006" key="4">
    <source>
        <dbReference type="Google" id="ProtNLM"/>
    </source>
</evidence>
<dbReference type="AlphaFoldDB" id="A0AAF0UC15"/>
<proteinExistence type="predicted"/>
<name>A0AAF0UC15_SOLVR</name>
<evidence type="ECO:0000313" key="3">
    <source>
        <dbReference type="Proteomes" id="UP001234989"/>
    </source>
</evidence>
<dbReference type="Proteomes" id="UP001234989">
    <property type="component" value="Chromosome 8"/>
</dbReference>
<keyword evidence="3" id="KW-1185">Reference proteome</keyword>
<dbReference type="EMBL" id="CP133619">
    <property type="protein sequence ID" value="WMV43044.1"/>
    <property type="molecule type" value="Genomic_DNA"/>
</dbReference>